<evidence type="ECO:0000256" key="8">
    <source>
        <dbReference type="ARBA" id="ARBA00022741"/>
    </source>
</evidence>
<evidence type="ECO:0000259" key="16">
    <source>
        <dbReference type="PROSITE" id="PS50885"/>
    </source>
</evidence>
<keyword evidence="9 17" id="KW-0418">Kinase</keyword>
<evidence type="ECO:0000313" key="17">
    <source>
        <dbReference type="EMBL" id="EKD29325.1"/>
    </source>
</evidence>
<sequence length="355" mass="40985">MKFSQKFLIFIFSVLIFTIGINILALKYFTTIYFDEYLTVIKHDVPDINFDLIAAFTNTKNLDDATIEEYKKILNDLSGISSSLEKFSSNPRAYAPSIIDSLQKIGVSGNSIEQVLFVNALDSFFSNIFSLSVFDNSTPEGRFVLWVVMSMIVVNVLLIIFILLISYLWIHRAFRPIQTILENLSNIISRKGYKQIEYSKKDEFGALISAINSLNESLSRQQQIRSDFLSDLSHEIKTPITAIKCYLEGMDDGVIETSEKNYRLLHREIDRLINITSSIMEYERLEQEGTDSLSLQSIDFIELVKNVRDEYVPMLQKNRQEIVCAQSKTFFVNLDPEKTIQMIHNIFSNFLKYAW</sequence>
<dbReference type="InterPro" id="IPR003661">
    <property type="entry name" value="HisK_dim/P_dom"/>
</dbReference>
<keyword evidence="11 14" id="KW-1133">Transmembrane helix</keyword>
<evidence type="ECO:0000256" key="4">
    <source>
        <dbReference type="ARBA" id="ARBA00022475"/>
    </source>
</evidence>
<dbReference type="CDD" id="cd00082">
    <property type="entry name" value="HisKA"/>
    <property type="match status" value="1"/>
</dbReference>
<evidence type="ECO:0000256" key="1">
    <source>
        <dbReference type="ARBA" id="ARBA00000085"/>
    </source>
</evidence>
<gene>
    <name evidence="17" type="ORF">ACD_78C00443G0002</name>
</gene>
<dbReference type="PANTHER" id="PTHR45528">
    <property type="entry name" value="SENSOR HISTIDINE KINASE CPXA"/>
    <property type="match status" value="1"/>
</dbReference>
<evidence type="ECO:0000256" key="3">
    <source>
        <dbReference type="ARBA" id="ARBA00012438"/>
    </source>
</evidence>
<comment type="caution">
    <text evidence="17">The sequence shown here is derived from an EMBL/GenBank/DDBJ whole genome shotgun (WGS) entry which is preliminary data.</text>
</comment>
<keyword evidence="10" id="KW-0067">ATP-binding</keyword>
<organism evidence="17">
    <name type="scientific">uncultured bacterium</name>
    <name type="common">gcode 4</name>
    <dbReference type="NCBI Taxonomy" id="1234023"/>
    <lineage>
        <taxon>Bacteria</taxon>
        <taxon>environmental samples</taxon>
    </lineage>
</organism>
<dbReference type="GO" id="GO:0000155">
    <property type="term" value="F:phosphorelay sensor kinase activity"/>
    <property type="evidence" value="ECO:0007669"/>
    <property type="project" value="InterPro"/>
</dbReference>
<feature type="transmembrane region" description="Helical" evidence="14">
    <location>
        <begin position="7"/>
        <end position="29"/>
    </location>
</feature>
<dbReference type="InterPro" id="IPR003660">
    <property type="entry name" value="HAMP_dom"/>
</dbReference>
<keyword evidence="12" id="KW-0902">Two-component regulatory system</keyword>
<evidence type="ECO:0000256" key="10">
    <source>
        <dbReference type="ARBA" id="ARBA00022840"/>
    </source>
</evidence>
<dbReference type="EC" id="2.7.13.3" evidence="3"/>
<dbReference type="EMBL" id="AMFJ01034443">
    <property type="protein sequence ID" value="EKD29325.1"/>
    <property type="molecule type" value="Genomic_DNA"/>
</dbReference>
<keyword evidence="8" id="KW-0547">Nucleotide-binding</keyword>
<evidence type="ECO:0000256" key="13">
    <source>
        <dbReference type="ARBA" id="ARBA00023136"/>
    </source>
</evidence>
<dbReference type="SUPFAM" id="SSF47384">
    <property type="entry name" value="Homodimeric domain of signal transducing histidine kinase"/>
    <property type="match status" value="1"/>
</dbReference>
<protein>
    <recommendedName>
        <fullName evidence="3">histidine kinase</fullName>
        <ecNumber evidence="3">2.7.13.3</ecNumber>
    </recommendedName>
</protein>
<feature type="domain" description="Histidine kinase" evidence="15">
    <location>
        <begin position="231"/>
        <end position="355"/>
    </location>
</feature>
<evidence type="ECO:0000256" key="14">
    <source>
        <dbReference type="SAM" id="Phobius"/>
    </source>
</evidence>
<comment type="subcellular location">
    <subcellularLocation>
        <location evidence="2">Cell membrane</location>
        <topology evidence="2">Multi-pass membrane protein</topology>
    </subcellularLocation>
</comment>
<dbReference type="PROSITE" id="PS50885">
    <property type="entry name" value="HAMP"/>
    <property type="match status" value="1"/>
</dbReference>
<dbReference type="InterPro" id="IPR005467">
    <property type="entry name" value="His_kinase_dom"/>
</dbReference>
<comment type="catalytic activity">
    <reaction evidence="1">
        <text>ATP + protein L-histidine = ADP + protein N-phospho-L-histidine.</text>
        <dbReference type="EC" id="2.7.13.3"/>
    </reaction>
</comment>
<evidence type="ECO:0000256" key="5">
    <source>
        <dbReference type="ARBA" id="ARBA00022553"/>
    </source>
</evidence>
<dbReference type="Pfam" id="PF00512">
    <property type="entry name" value="HisKA"/>
    <property type="match status" value="1"/>
</dbReference>
<feature type="domain" description="HAMP" evidence="16">
    <location>
        <begin position="171"/>
        <end position="223"/>
    </location>
</feature>
<feature type="transmembrane region" description="Helical" evidence="14">
    <location>
        <begin position="143"/>
        <end position="170"/>
    </location>
</feature>
<keyword evidence="4" id="KW-1003">Cell membrane</keyword>
<keyword evidence="5" id="KW-0597">Phosphoprotein</keyword>
<dbReference type="PROSITE" id="PS50109">
    <property type="entry name" value="HIS_KIN"/>
    <property type="match status" value="1"/>
</dbReference>
<dbReference type="Gene3D" id="1.10.287.130">
    <property type="match status" value="1"/>
</dbReference>
<dbReference type="InterPro" id="IPR050398">
    <property type="entry name" value="HssS/ArlS-like"/>
</dbReference>
<evidence type="ECO:0000256" key="9">
    <source>
        <dbReference type="ARBA" id="ARBA00022777"/>
    </source>
</evidence>
<dbReference type="PANTHER" id="PTHR45528:SF1">
    <property type="entry name" value="SENSOR HISTIDINE KINASE CPXA"/>
    <property type="match status" value="1"/>
</dbReference>
<dbReference type="Gene3D" id="6.10.340.10">
    <property type="match status" value="1"/>
</dbReference>
<evidence type="ECO:0000259" key="15">
    <source>
        <dbReference type="PROSITE" id="PS50109"/>
    </source>
</evidence>
<dbReference type="AlphaFoldDB" id="K1XGE3"/>
<keyword evidence="6" id="KW-0808">Transferase</keyword>
<dbReference type="InterPro" id="IPR036097">
    <property type="entry name" value="HisK_dim/P_sf"/>
</dbReference>
<dbReference type="SMART" id="SM00388">
    <property type="entry name" value="HisKA"/>
    <property type="match status" value="1"/>
</dbReference>
<accession>K1XGE3</accession>
<dbReference type="GO" id="GO:0005524">
    <property type="term" value="F:ATP binding"/>
    <property type="evidence" value="ECO:0007669"/>
    <property type="project" value="UniProtKB-KW"/>
</dbReference>
<evidence type="ECO:0000256" key="7">
    <source>
        <dbReference type="ARBA" id="ARBA00022692"/>
    </source>
</evidence>
<proteinExistence type="predicted"/>
<keyword evidence="13 14" id="KW-0472">Membrane</keyword>
<evidence type="ECO:0000256" key="12">
    <source>
        <dbReference type="ARBA" id="ARBA00023012"/>
    </source>
</evidence>
<dbReference type="GO" id="GO:0005886">
    <property type="term" value="C:plasma membrane"/>
    <property type="evidence" value="ECO:0007669"/>
    <property type="project" value="UniProtKB-SubCell"/>
</dbReference>
<keyword evidence="7 14" id="KW-0812">Transmembrane</keyword>
<evidence type="ECO:0000256" key="2">
    <source>
        <dbReference type="ARBA" id="ARBA00004651"/>
    </source>
</evidence>
<name>K1XGE3_9BACT</name>
<reference evidence="17" key="1">
    <citation type="journal article" date="2012" name="Science">
        <title>Fermentation, hydrogen, and sulfur metabolism in multiple uncultivated bacterial phyla.</title>
        <authorList>
            <person name="Wrighton K.C."/>
            <person name="Thomas B.C."/>
            <person name="Sharon I."/>
            <person name="Miller C.S."/>
            <person name="Castelle C.J."/>
            <person name="VerBerkmoes N.C."/>
            <person name="Wilkins M.J."/>
            <person name="Hettich R.L."/>
            <person name="Lipton M.S."/>
            <person name="Williams K.H."/>
            <person name="Long P.E."/>
            <person name="Banfield J.F."/>
        </authorList>
    </citation>
    <scope>NUCLEOTIDE SEQUENCE [LARGE SCALE GENOMIC DNA]</scope>
</reference>
<evidence type="ECO:0000256" key="6">
    <source>
        <dbReference type="ARBA" id="ARBA00022679"/>
    </source>
</evidence>
<feature type="non-terminal residue" evidence="17">
    <location>
        <position position="355"/>
    </location>
</feature>
<evidence type="ECO:0000256" key="11">
    <source>
        <dbReference type="ARBA" id="ARBA00022989"/>
    </source>
</evidence>